<sequence length="174" mass="19841">MDKFISVKPLDSQLKPGQKILKSVDYQQLLDYEGVLSKLSLREKQRQIDATELLEKSRREGEEKGMEQVNQHLAEELQNFTLRMHQSLTQVESSLVDVVIESVKKVIHDFDDETLIRNTVRSGLELVRGGNKLTVRVHPHMLVAVQEQLSDFKEGSGHIEVLPDAALRVDECIL</sequence>
<dbReference type="GO" id="GO:0005829">
    <property type="term" value="C:cytosol"/>
    <property type="evidence" value="ECO:0007669"/>
    <property type="project" value="TreeGrafter"/>
</dbReference>
<keyword evidence="4" id="KW-0813">Transport</keyword>
<name>A0A6S6SS29_9GAMM</name>
<protein>
    <recommendedName>
        <fullName evidence="3">Flagellar assembly protein FliH</fullName>
    </recommendedName>
</protein>
<feature type="domain" description="Flagellar assembly protein FliH/Type III secretion system HrpE" evidence="8">
    <location>
        <begin position="68"/>
        <end position="173"/>
    </location>
</feature>
<dbReference type="Pfam" id="PF02108">
    <property type="entry name" value="FliH"/>
    <property type="match status" value="1"/>
</dbReference>
<evidence type="ECO:0000256" key="2">
    <source>
        <dbReference type="ARBA" id="ARBA00006602"/>
    </source>
</evidence>
<dbReference type="GO" id="GO:0015031">
    <property type="term" value="P:protein transport"/>
    <property type="evidence" value="ECO:0007669"/>
    <property type="project" value="UniProtKB-KW"/>
</dbReference>
<evidence type="ECO:0000256" key="3">
    <source>
        <dbReference type="ARBA" id="ARBA00016507"/>
    </source>
</evidence>
<keyword evidence="7" id="KW-1006">Bacterial flagellum protein export</keyword>
<dbReference type="AlphaFoldDB" id="A0A6S6SS29"/>
<evidence type="ECO:0000256" key="6">
    <source>
        <dbReference type="ARBA" id="ARBA00022927"/>
    </source>
</evidence>
<comment type="function">
    <text evidence="1">Needed for flagellar regrowth and assembly.</text>
</comment>
<evidence type="ECO:0000256" key="7">
    <source>
        <dbReference type="ARBA" id="ARBA00023225"/>
    </source>
</evidence>
<keyword evidence="5" id="KW-1005">Bacterial flagellum biogenesis</keyword>
<evidence type="ECO:0000259" key="8">
    <source>
        <dbReference type="Pfam" id="PF02108"/>
    </source>
</evidence>
<keyword evidence="6" id="KW-0653">Protein transport</keyword>
<dbReference type="PANTHER" id="PTHR34982">
    <property type="entry name" value="YOP PROTEINS TRANSLOCATION PROTEIN L"/>
    <property type="match status" value="1"/>
</dbReference>
<organism evidence="9">
    <name type="scientific">uncultured Thiotrichaceae bacterium</name>
    <dbReference type="NCBI Taxonomy" id="298394"/>
    <lineage>
        <taxon>Bacteria</taxon>
        <taxon>Pseudomonadati</taxon>
        <taxon>Pseudomonadota</taxon>
        <taxon>Gammaproteobacteria</taxon>
        <taxon>Thiotrichales</taxon>
        <taxon>Thiotrichaceae</taxon>
        <taxon>environmental samples</taxon>
    </lineage>
</organism>
<comment type="similarity">
    <text evidence="2">Belongs to the FliH family.</text>
</comment>
<proteinExistence type="inferred from homology"/>
<evidence type="ECO:0000256" key="4">
    <source>
        <dbReference type="ARBA" id="ARBA00022448"/>
    </source>
</evidence>
<reference evidence="9" key="1">
    <citation type="submission" date="2020-01" db="EMBL/GenBank/DDBJ databases">
        <authorList>
            <person name="Meier V. D."/>
            <person name="Meier V D."/>
        </authorList>
    </citation>
    <scope>NUCLEOTIDE SEQUENCE</scope>
    <source>
        <strain evidence="9">HLG_WM_MAG_08</strain>
    </source>
</reference>
<dbReference type="InterPro" id="IPR018035">
    <property type="entry name" value="Flagellar_FliH/T3SS_HrpE"/>
</dbReference>
<evidence type="ECO:0000256" key="5">
    <source>
        <dbReference type="ARBA" id="ARBA00022795"/>
    </source>
</evidence>
<gene>
    <name evidence="9" type="ORF">HELGO_WM86571</name>
</gene>
<accession>A0A6S6SS29</accession>
<dbReference type="EMBL" id="CACVAV010000139">
    <property type="protein sequence ID" value="CAA6808973.1"/>
    <property type="molecule type" value="Genomic_DNA"/>
</dbReference>
<evidence type="ECO:0000256" key="1">
    <source>
        <dbReference type="ARBA" id="ARBA00003041"/>
    </source>
</evidence>
<evidence type="ECO:0000313" key="9">
    <source>
        <dbReference type="EMBL" id="CAA6808973.1"/>
    </source>
</evidence>
<dbReference type="InterPro" id="IPR051472">
    <property type="entry name" value="T3SS_Stator/FliH"/>
</dbReference>
<dbReference type="PANTHER" id="PTHR34982:SF1">
    <property type="entry name" value="FLAGELLAR ASSEMBLY PROTEIN FLIH"/>
    <property type="match status" value="1"/>
</dbReference>
<dbReference type="GO" id="GO:0044781">
    <property type="term" value="P:bacterial-type flagellum organization"/>
    <property type="evidence" value="ECO:0007669"/>
    <property type="project" value="UniProtKB-KW"/>
</dbReference>
<feature type="non-terminal residue" evidence="9">
    <location>
        <position position="174"/>
    </location>
</feature>